<dbReference type="InterPro" id="IPR037401">
    <property type="entry name" value="SnoaL-like"/>
</dbReference>
<dbReference type="InterPro" id="IPR032710">
    <property type="entry name" value="NTF2-like_dom_sf"/>
</dbReference>
<reference evidence="2 3" key="1">
    <citation type="submission" date="2021-03" db="EMBL/GenBank/DDBJ databases">
        <title>Sequencing the genomes of 1000 actinobacteria strains.</title>
        <authorList>
            <person name="Klenk H.-P."/>
        </authorList>
    </citation>
    <scope>NUCLEOTIDE SEQUENCE [LARGE SCALE GENOMIC DNA]</scope>
    <source>
        <strain evidence="2 3">DSM 15454</strain>
    </source>
</reference>
<gene>
    <name evidence="2" type="ORF">JOF46_002251</name>
</gene>
<evidence type="ECO:0000313" key="3">
    <source>
        <dbReference type="Proteomes" id="UP000766570"/>
    </source>
</evidence>
<sequence length="137" mass="15327">MDDRNDFLQWFNTTWRRAEDTLHNGDAAARFTTWSDRKPVTLFGAWHEALGPHAAREVFLKLADGFSHSVSGDIELIAADVSGDLAYTVHRATTSTHVNGEPSAYVLRVTQIYRREDGEWKVVHRHADTAPPAAEGP</sequence>
<dbReference type="Proteomes" id="UP000766570">
    <property type="component" value="Unassembled WGS sequence"/>
</dbReference>
<feature type="domain" description="SnoaL-like" evidence="1">
    <location>
        <begin position="20"/>
        <end position="127"/>
    </location>
</feature>
<dbReference type="SUPFAM" id="SSF54427">
    <property type="entry name" value="NTF2-like"/>
    <property type="match status" value="1"/>
</dbReference>
<keyword evidence="3" id="KW-1185">Reference proteome</keyword>
<comment type="caution">
    <text evidence="2">The sequence shown here is derived from an EMBL/GenBank/DDBJ whole genome shotgun (WGS) entry which is preliminary data.</text>
</comment>
<evidence type="ECO:0000259" key="1">
    <source>
        <dbReference type="Pfam" id="PF13474"/>
    </source>
</evidence>
<dbReference type="EMBL" id="JAGIOE010000001">
    <property type="protein sequence ID" value="MBP2374339.1"/>
    <property type="molecule type" value="Genomic_DNA"/>
</dbReference>
<dbReference type="Gene3D" id="3.10.450.50">
    <property type="match status" value="1"/>
</dbReference>
<proteinExistence type="predicted"/>
<protein>
    <submittedName>
        <fullName evidence="2">Ketosteroid isomerase-like protein</fullName>
    </submittedName>
</protein>
<dbReference type="Pfam" id="PF13474">
    <property type="entry name" value="SnoaL_3"/>
    <property type="match status" value="1"/>
</dbReference>
<name>A0ABS4WDP8_9MICC</name>
<evidence type="ECO:0000313" key="2">
    <source>
        <dbReference type="EMBL" id="MBP2374339.1"/>
    </source>
</evidence>
<organism evidence="2 3">
    <name type="scientific">Paeniglutamicibacter psychrophenolicus</name>
    <dbReference type="NCBI Taxonomy" id="257454"/>
    <lineage>
        <taxon>Bacteria</taxon>
        <taxon>Bacillati</taxon>
        <taxon>Actinomycetota</taxon>
        <taxon>Actinomycetes</taxon>
        <taxon>Micrococcales</taxon>
        <taxon>Micrococcaceae</taxon>
        <taxon>Paeniglutamicibacter</taxon>
    </lineage>
</organism>
<accession>A0ABS4WDP8</accession>
<dbReference type="RefSeq" id="WP_209907368.1">
    <property type="nucleotide sequence ID" value="NZ_BAAAMI010000006.1"/>
</dbReference>